<dbReference type="InterPro" id="IPR016259">
    <property type="entry name" value="Hygromycin-B_Kinase"/>
</dbReference>
<keyword evidence="3" id="KW-1185">Reference proteome</keyword>
<dbReference type="CDD" id="cd05120">
    <property type="entry name" value="APH_ChoK_like"/>
    <property type="match status" value="1"/>
</dbReference>
<proteinExistence type="predicted"/>
<dbReference type="PANTHER" id="PTHR21310:SF15">
    <property type="entry name" value="AMINOGLYCOSIDE PHOSPHOTRANSFERASE DOMAIN-CONTAINING PROTEIN"/>
    <property type="match status" value="1"/>
</dbReference>
<keyword evidence="2" id="KW-0808">Transferase</keyword>
<evidence type="ECO:0000313" key="2">
    <source>
        <dbReference type="EMBL" id="MBR1137836.1"/>
    </source>
</evidence>
<dbReference type="RefSeq" id="WP_172235317.1">
    <property type="nucleotide sequence ID" value="NZ_JABFDP010000001.1"/>
</dbReference>
<sequence length="317" mass="34937">MTTLPPIADVAQLKRLRANEAHWLPAAQQIVRAEGYDGAQLVPFGAGTNLVAALNDQLVLKIFPSFHRAKFLSERATLRVLGGRVGDVATPELLHHGECEGWSYLIMSRLEGVAASEVWPLLAEADKPRLLRQLGRLIADVQQVSPGELLTLGPRWSDFLQMQLAGCRARHQRLGLPQALLAVLDDLLNEAVDELPRDPQSVILTGEYIPENFMLSPVGDGWRVSGLFDFGDVMTGFGEYDLLGPSAFLAAGHAARMRALFEGYGLAPGQVTWQLKRRLLLLMLLHQASDPLRHIAIPDWPLRAGTFDALQALIWPE</sequence>
<dbReference type="PANTHER" id="PTHR21310">
    <property type="entry name" value="AMINOGLYCOSIDE PHOSPHOTRANSFERASE-RELATED-RELATED"/>
    <property type="match status" value="1"/>
</dbReference>
<dbReference type="Gene3D" id="3.90.1200.10">
    <property type="match status" value="1"/>
</dbReference>
<evidence type="ECO:0000313" key="3">
    <source>
        <dbReference type="Proteomes" id="UP001314635"/>
    </source>
</evidence>
<accession>A0ABS5GB55</accession>
<reference evidence="3" key="1">
    <citation type="journal article" date="2021" name="ISME J.">
        <title>Evolutionary origin and ecological implication of a unique nif island in free-living Bradyrhizobium lineages.</title>
        <authorList>
            <person name="Tao J."/>
        </authorList>
    </citation>
    <scope>NUCLEOTIDE SEQUENCE [LARGE SCALE GENOMIC DNA]</scope>
    <source>
        <strain evidence="3">SZCCT0094</strain>
    </source>
</reference>
<dbReference type="InterPro" id="IPR011009">
    <property type="entry name" value="Kinase-like_dom_sf"/>
</dbReference>
<dbReference type="InterPro" id="IPR051678">
    <property type="entry name" value="AGP_Transferase"/>
</dbReference>
<dbReference type="SUPFAM" id="SSF56112">
    <property type="entry name" value="Protein kinase-like (PK-like)"/>
    <property type="match status" value="1"/>
</dbReference>
<dbReference type="EMBL" id="JAFCLK010000017">
    <property type="protein sequence ID" value="MBR1137836.1"/>
    <property type="molecule type" value="Genomic_DNA"/>
</dbReference>
<name>A0ABS5GB55_9BRAD</name>
<keyword evidence="2" id="KW-0418">Kinase</keyword>
<dbReference type="InterPro" id="IPR002575">
    <property type="entry name" value="Aminoglycoside_PTrfase"/>
</dbReference>
<comment type="caution">
    <text evidence="2">The sequence shown here is derived from an EMBL/GenBank/DDBJ whole genome shotgun (WGS) entry which is preliminary data.</text>
</comment>
<organism evidence="2 3">
    <name type="scientific">Bradyrhizobium denitrificans</name>
    <dbReference type="NCBI Taxonomy" id="2734912"/>
    <lineage>
        <taxon>Bacteria</taxon>
        <taxon>Pseudomonadati</taxon>
        <taxon>Pseudomonadota</taxon>
        <taxon>Alphaproteobacteria</taxon>
        <taxon>Hyphomicrobiales</taxon>
        <taxon>Nitrobacteraceae</taxon>
        <taxon>Bradyrhizobium</taxon>
    </lineage>
</organism>
<protein>
    <submittedName>
        <fullName evidence="2">Aminoglycoside 3'-phosphotransferase/choline kinase family protein</fullName>
    </submittedName>
</protein>
<gene>
    <name evidence="2" type="ORF">JQ619_18860</name>
</gene>
<dbReference type="PIRSF" id="PIRSF000707">
    <property type="entry name" value="Hygromycin-B_kinase"/>
    <property type="match status" value="1"/>
</dbReference>
<dbReference type="GO" id="GO:0016301">
    <property type="term" value="F:kinase activity"/>
    <property type="evidence" value="ECO:0007669"/>
    <property type="project" value="UniProtKB-KW"/>
</dbReference>
<feature type="domain" description="Aminoglycoside phosphotransferase" evidence="1">
    <location>
        <begin position="53"/>
        <end position="244"/>
    </location>
</feature>
<dbReference type="Pfam" id="PF01636">
    <property type="entry name" value="APH"/>
    <property type="match status" value="1"/>
</dbReference>
<dbReference type="Proteomes" id="UP001314635">
    <property type="component" value="Unassembled WGS sequence"/>
</dbReference>
<evidence type="ECO:0000259" key="1">
    <source>
        <dbReference type="Pfam" id="PF01636"/>
    </source>
</evidence>